<gene>
    <name evidence="5" type="ORF">SAMN04488036_108144</name>
</gene>
<dbReference type="Gene3D" id="1.20.120.530">
    <property type="entry name" value="GntR ligand-binding domain-like"/>
    <property type="match status" value="1"/>
</dbReference>
<feature type="domain" description="HTH gntR-type" evidence="4">
    <location>
        <begin position="75"/>
        <end position="142"/>
    </location>
</feature>
<proteinExistence type="predicted"/>
<dbReference type="SMART" id="SM00895">
    <property type="entry name" value="FCD"/>
    <property type="match status" value="1"/>
</dbReference>
<dbReference type="Proteomes" id="UP000198851">
    <property type="component" value="Unassembled WGS sequence"/>
</dbReference>
<dbReference type="InterPro" id="IPR000524">
    <property type="entry name" value="Tscrpt_reg_HTH_GntR"/>
</dbReference>
<dbReference type="STRING" id="1280847.SAMN04488036_108144"/>
<dbReference type="AlphaFoldDB" id="A0A1I4GFT7"/>
<dbReference type="EMBL" id="FOSZ01000008">
    <property type="protein sequence ID" value="SFL28918.1"/>
    <property type="molecule type" value="Genomic_DNA"/>
</dbReference>
<keyword evidence="2" id="KW-0238">DNA-binding</keyword>
<dbReference type="PROSITE" id="PS50949">
    <property type="entry name" value="HTH_GNTR"/>
    <property type="match status" value="1"/>
</dbReference>
<evidence type="ECO:0000256" key="1">
    <source>
        <dbReference type="ARBA" id="ARBA00023015"/>
    </source>
</evidence>
<accession>A0A1I4GFT7</accession>
<evidence type="ECO:0000256" key="3">
    <source>
        <dbReference type="ARBA" id="ARBA00023163"/>
    </source>
</evidence>
<dbReference type="PANTHER" id="PTHR43537">
    <property type="entry name" value="TRANSCRIPTIONAL REGULATOR, GNTR FAMILY"/>
    <property type="match status" value="1"/>
</dbReference>
<dbReference type="GO" id="GO:0003677">
    <property type="term" value="F:DNA binding"/>
    <property type="evidence" value="ECO:0007669"/>
    <property type="project" value="UniProtKB-KW"/>
</dbReference>
<dbReference type="Gene3D" id="1.10.10.10">
    <property type="entry name" value="Winged helix-like DNA-binding domain superfamily/Winged helix DNA-binding domain"/>
    <property type="match status" value="1"/>
</dbReference>
<evidence type="ECO:0000259" key="4">
    <source>
        <dbReference type="PROSITE" id="PS50949"/>
    </source>
</evidence>
<dbReference type="SUPFAM" id="SSF46785">
    <property type="entry name" value="Winged helix' DNA-binding domain"/>
    <property type="match status" value="1"/>
</dbReference>
<protein>
    <submittedName>
        <fullName evidence="5">Transcriptional regulator, GntR family</fullName>
    </submittedName>
</protein>
<keyword evidence="6" id="KW-1185">Reference proteome</keyword>
<dbReference type="PANTHER" id="PTHR43537:SF20">
    <property type="entry name" value="HTH-TYPE TRANSCRIPTIONAL REPRESSOR GLAR"/>
    <property type="match status" value="1"/>
</dbReference>
<evidence type="ECO:0000313" key="5">
    <source>
        <dbReference type="EMBL" id="SFL28918.1"/>
    </source>
</evidence>
<keyword evidence="3" id="KW-0804">Transcription</keyword>
<dbReference type="InterPro" id="IPR008920">
    <property type="entry name" value="TF_FadR/GntR_C"/>
</dbReference>
<dbReference type="InterPro" id="IPR011711">
    <property type="entry name" value="GntR_C"/>
</dbReference>
<dbReference type="GO" id="GO:0003700">
    <property type="term" value="F:DNA-binding transcription factor activity"/>
    <property type="evidence" value="ECO:0007669"/>
    <property type="project" value="InterPro"/>
</dbReference>
<evidence type="ECO:0000313" key="6">
    <source>
        <dbReference type="Proteomes" id="UP000198851"/>
    </source>
</evidence>
<dbReference type="SMART" id="SM00345">
    <property type="entry name" value="HTH_GNTR"/>
    <property type="match status" value="1"/>
</dbReference>
<dbReference type="Pfam" id="PF00392">
    <property type="entry name" value="GntR"/>
    <property type="match status" value="1"/>
</dbReference>
<dbReference type="InterPro" id="IPR036390">
    <property type="entry name" value="WH_DNA-bd_sf"/>
</dbReference>
<name>A0A1I4GFT7_9RHOB</name>
<sequence>MHKLVHKDSSYGYAFIIKFFASAVFGQRGKQTNFRGTRIISSQRCEKYRYNLISADYFGLVASMNSLPDTAQGNQSSTQRTYLTLRNEIITGRLEPGKRLKVEALKESYGTGASPIREALSLLTSDQLVERLDQRGFRVAETSRQQFQEILNLRCTLEDMALRQSVANGGREWEDQLVLVHHYMGKTDRSETELFEERHKSFHMTLLSACESPILLRLCSQLYDLNVRYRFLAGRSKSYGSRNVEDEHQAILDAAVAREVEESSRLLMEHYRSTGAFLAEQID</sequence>
<organism evidence="5 6">
    <name type="scientific">Shimia haliotis</name>
    <dbReference type="NCBI Taxonomy" id="1280847"/>
    <lineage>
        <taxon>Bacteria</taxon>
        <taxon>Pseudomonadati</taxon>
        <taxon>Pseudomonadota</taxon>
        <taxon>Alphaproteobacteria</taxon>
        <taxon>Rhodobacterales</taxon>
        <taxon>Roseobacteraceae</taxon>
    </lineage>
</organism>
<keyword evidence="1" id="KW-0805">Transcription regulation</keyword>
<reference evidence="6" key="1">
    <citation type="submission" date="2016-10" db="EMBL/GenBank/DDBJ databases">
        <authorList>
            <person name="Varghese N."/>
            <person name="Submissions S."/>
        </authorList>
    </citation>
    <scope>NUCLEOTIDE SEQUENCE [LARGE SCALE GENOMIC DNA]</scope>
    <source>
        <strain evidence="6">DSM 28453</strain>
    </source>
</reference>
<dbReference type="InterPro" id="IPR036388">
    <property type="entry name" value="WH-like_DNA-bd_sf"/>
</dbReference>
<dbReference type="SUPFAM" id="SSF48008">
    <property type="entry name" value="GntR ligand-binding domain-like"/>
    <property type="match status" value="1"/>
</dbReference>
<dbReference type="Pfam" id="PF07729">
    <property type="entry name" value="FCD"/>
    <property type="match status" value="1"/>
</dbReference>
<evidence type="ECO:0000256" key="2">
    <source>
        <dbReference type="ARBA" id="ARBA00023125"/>
    </source>
</evidence>